<feature type="binding site" evidence="4">
    <location>
        <position position="145"/>
    </location>
    <ligand>
        <name>S-adenosyl-L-methionine</name>
        <dbReference type="ChEBI" id="CHEBI:59789"/>
    </ligand>
</feature>
<comment type="similarity">
    <text evidence="4">Belongs to the protein N5-glutamine methyltransferase family. PrmC subfamily.</text>
</comment>
<dbReference type="EMBL" id="SLZW01000001">
    <property type="protein sequence ID" value="TCS65103.1"/>
    <property type="molecule type" value="Genomic_DNA"/>
</dbReference>
<feature type="domain" description="Release factor glutamine methyltransferase N-terminal" evidence="6">
    <location>
        <begin position="6"/>
        <end position="76"/>
    </location>
</feature>
<dbReference type="AlphaFoldDB" id="A0A4R3JI94"/>
<dbReference type="RefSeq" id="WP_132937815.1">
    <property type="nucleotide sequence ID" value="NZ_CP119676.1"/>
</dbReference>
<reference evidence="7 8" key="1">
    <citation type="submission" date="2019-03" db="EMBL/GenBank/DDBJ databases">
        <title>Genomic Encyclopedia of Type Strains, Phase IV (KMG-IV): sequencing the most valuable type-strain genomes for metagenomic binning, comparative biology and taxonomic classification.</title>
        <authorList>
            <person name="Goeker M."/>
        </authorList>
    </citation>
    <scope>NUCLEOTIDE SEQUENCE [LARGE SCALE GENOMIC DNA]</scope>
    <source>
        <strain evidence="7 8">DSM 101688</strain>
    </source>
</reference>
<organism evidence="7 8">
    <name type="scientific">Varunaivibrio sulfuroxidans</name>
    <dbReference type="NCBI Taxonomy" id="1773489"/>
    <lineage>
        <taxon>Bacteria</taxon>
        <taxon>Pseudomonadati</taxon>
        <taxon>Pseudomonadota</taxon>
        <taxon>Alphaproteobacteria</taxon>
        <taxon>Rhodospirillales</taxon>
        <taxon>Magnetovibrionaceae</taxon>
        <taxon>Varunaivibrio</taxon>
    </lineage>
</organism>
<keyword evidence="8" id="KW-1185">Reference proteome</keyword>
<protein>
    <recommendedName>
        <fullName evidence="4">Release factor glutamine methyltransferase</fullName>
        <shortName evidence="4">RF MTase</shortName>
        <ecNumber evidence="4">2.1.1.297</ecNumber>
    </recommendedName>
    <alternativeName>
        <fullName evidence="4">N5-glutamine methyltransferase PrmC</fullName>
    </alternativeName>
    <alternativeName>
        <fullName evidence="4">Protein-(glutamine-N5) MTase PrmC</fullName>
    </alternativeName>
    <alternativeName>
        <fullName evidence="4">Protein-glutamine N-methyltransferase PrmC</fullName>
    </alternativeName>
</protein>
<name>A0A4R3JI94_9PROT</name>
<accession>A0A4R3JI94</accession>
<comment type="caution">
    <text evidence="7">The sequence shown here is derived from an EMBL/GenBank/DDBJ whole genome shotgun (WGS) entry which is preliminary data.</text>
</comment>
<dbReference type="Pfam" id="PF13847">
    <property type="entry name" value="Methyltransf_31"/>
    <property type="match status" value="1"/>
</dbReference>
<dbReference type="HAMAP" id="MF_02126">
    <property type="entry name" value="RF_methyltr_PrmC"/>
    <property type="match status" value="1"/>
</dbReference>
<dbReference type="NCBIfam" id="TIGR00536">
    <property type="entry name" value="hemK_fam"/>
    <property type="match status" value="1"/>
</dbReference>
<keyword evidence="1 4" id="KW-0489">Methyltransferase</keyword>
<dbReference type="GO" id="GO:0102559">
    <property type="term" value="F:peptide chain release factor N(5)-glutamine methyltransferase activity"/>
    <property type="evidence" value="ECO:0007669"/>
    <property type="project" value="UniProtKB-EC"/>
</dbReference>
<evidence type="ECO:0000256" key="3">
    <source>
        <dbReference type="ARBA" id="ARBA00022691"/>
    </source>
</evidence>
<evidence type="ECO:0000256" key="4">
    <source>
        <dbReference type="HAMAP-Rule" id="MF_02126"/>
    </source>
</evidence>
<dbReference type="InterPro" id="IPR002052">
    <property type="entry name" value="DNA_methylase_N6_adenine_CS"/>
</dbReference>
<dbReference type="InterPro" id="IPR050320">
    <property type="entry name" value="N5-glutamine_MTase"/>
</dbReference>
<feature type="domain" description="Methyltransferase" evidence="5">
    <location>
        <begin position="114"/>
        <end position="175"/>
    </location>
</feature>
<keyword evidence="2 4" id="KW-0808">Transferase</keyword>
<gene>
    <name evidence="4" type="primary">prmC</name>
    <name evidence="7" type="ORF">EDD55_101437</name>
</gene>
<proteinExistence type="inferred from homology"/>
<dbReference type="Proteomes" id="UP000295304">
    <property type="component" value="Unassembled WGS sequence"/>
</dbReference>
<dbReference type="PANTHER" id="PTHR18895">
    <property type="entry name" value="HEMK METHYLTRANSFERASE"/>
    <property type="match status" value="1"/>
</dbReference>
<dbReference type="InterPro" id="IPR025714">
    <property type="entry name" value="Methyltranfer_dom"/>
</dbReference>
<dbReference type="Gene3D" id="3.40.50.150">
    <property type="entry name" value="Vaccinia Virus protein VP39"/>
    <property type="match status" value="1"/>
</dbReference>
<dbReference type="SUPFAM" id="SSF53335">
    <property type="entry name" value="S-adenosyl-L-methionine-dependent methyltransferases"/>
    <property type="match status" value="1"/>
</dbReference>
<sequence length="301" mass="31822">MTRIGEAFKDATDKLRAAGIDSARLDARLLVAQAVGGAPTMVLSAREREMTAAQSAVLAASLRRRRAREPMAHILGEREFWSLPFKITAHTLIPRADSETLIAAALRDAPGDGAGIRILDIGVGSGCLLLTLLNAWPKAAGVGVDISAEALDVAAENTHRLGLDARAQFILKDAFIPGALAALGATALKFTHIVSNPPYIPDGDIAGLEPDVRDYEPLLALKGGRDGLDAYRAILDGVGDILAPTGKVYLEVGKGQHRDVIALADQRGLDVVGVDKDISSVERCVILHPRVRSRTAPIEGS</sequence>
<feature type="binding site" evidence="4">
    <location>
        <position position="196"/>
    </location>
    <ligand>
        <name>S-adenosyl-L-methionine</name>
        <dbReference type="ChEBI" id="CHEBI:59789"/>
    </ligand>
</feature>
<dbReference type="PANTHER" id="PTHR18895:SF74">
    <property type="entry name" value="MTRF1L RELEASE FACTOR GLUTAMINE METHYLTRANSFERASE"/>
    <property type="match status" value="1"/>
</dbReference>
<dbReference type="Gene3D" id="1.10.8.10">
    <property type="entry name" value="DNA helicase RuvA subunit, C-terminal domain"/>
    <property type="match status" value="1"/>
</dbReference>
<dbReference type="InterPro" id="IPR029063">
    <property type="entry name" value="SAM-dependent_MTases_sf"/>
</dbReference>
<feature type="binding site" evidence="4">
    <location>
        <begin position="196"/>
        <end position="199"/>
    </location>
    <ligand>
        <name>substrate</name>
    </ligand>
</feature>
<dbReference type="GO" id="GO:0003676">
    <property type="term" value="F:nucleic acid binding"/>
    <property type="evidence" value="ECO:0007669"/>
    <property type="project" value="InterPro"/>
</dbReference>
<evidence type="ECO:0000256" key="2">
    <source>
        <dbReference type="ARBA" id="ARBA00022679"/>
    </source>
</evidence>
<keyword evidence="3 4" id="KW-0949">S-adenosyl-L-methionine</keyword>
<dbReference type="OrthoDB" id="9800643at2"/>
<dbReference type="InterPro" id="IPR019874">
    <property type="entry name" value="RF_methyltr_PrmC"/>
</dbReference>
<evidence type="ECO:0000256" key="1">
    <source>
        <dbReference type="ARBA" id="ARBA00022603"/>
    </source>
</evidence>
<comment type="caution">
    <text evidence="4">Lacks conserved residue(s) required for the propagation of feature annotation.</text>
</comment>
<evidence type="ECO:0000313" key="7">
    <source>
        <dbReference type="EMBL" id="TCS65103.1"/>
    </source>
</evidence>
<dbReference type="PROSITE" id="PS00092">
    <property type="entry name" value="N6_MTASE"/>
    <property type="match status" value="1"/>
</dbReference>
<feature type="binding site" evidence="4">
    <location>
        <begin position="122"/>
        <end position="126"/>
    </location>
    <ligand>
        <name>S-adenosyl-L-methionine</name>
        <dbReference type="ChEBI" id="CHEBI:59789"/>
    </ligand>
</feature>
<dbReference type="Pfam" id="PF17827">
    <property type="entry name" value="PrmC_N"/>
    <property type="match status" value="1"/>
</dbReference>
<dbReference type="EC" id="2.1.1.297" evidence="4"/>
<comment type="catalytic activity">
    <reaction evidence="4">
        <text>L-glutaminyl-[peptide chain release factor] + S-adenosyl-L-methionine = N(5)-methyl-L-glutaminyl-[peptide chain release factor] + S-adenosyl-L-homocysteine + H(+)</text>
        <dbReference type="Rhea" id="RHEA:42896"/>
        <dbReference type="Rhea" id="RHEA-COMP:10271"/>
        <dbReference type="Rhea" id="RHEA-COMP:10272"/>
        <dbReference type="ChEBI" id="CHEBI:15378"/>
        <dbReference type="ChEBI" id="CHEBI:30011"/>
        <dbReference type="ChEBI" id="CHEBI:57856"/>
        <dbReference type="ChEBI" id="CHEBI:59789"/>
        <dbReference type="ChEBI" id="CHEBI:61891"/>
        <dbReference type="EC" id="2.1.1.297"/>
    </reaction>
</comment>
<dbReference type="NCBIfam" id="TIGR03534">
    <property type="entry name" value="RF_mod_PrmC"/>
    <property type="match status" value="1"/>
</dbReference>
<dbReference type="CDD" id="cd02440">
    <property type="entry name" value="AdoMet_MTases"/>
    <property type="match status" value="1"/>
</dbReference>
<comment type="function">
    <text evidence="4">Methylates the class 1 translation termination release factors RF1/PrfA and RF2/PrfB on the glutamine residue of the universally conserved GGQ motif.</text>
</comment>
<dbReference type="InterPro" id="IPR004556">
    <property type="entry name" value="HemK-like"/>
</dbReference>
<dbReference type="InterPro" id="IPR040758">
    <property type="entry name" value="PrmC_N"/>
</dbReference>
<evidence type="ECO:0000259" key="5">
    <source>
        <dbReference type="Pfam" id="PF13847"/>
    </source>
</evidence>
<evidence type="ECO:0000259" key="6">
    <source>
        <dbReference type="Pfam" id="PF17827"/>
    </source>
</evidence>
<evidence type="ECO:0000313" key="8">
    <source>
        <dbReference type="Proteomes" id="UP000295304"/>
    </source>
</evidence>
<dbReference type="GO" id="GO:0032259">
    <property type="term" value="P:methylation"/>
    <property type="evidence" value="ECO:0007669"/>
    <property type="project" value="UniProtKB-KW"/>
</dbReference>